<dbReference type="FunCoup" id="G8ZR92">
    <property type="interactions" value="129"/>
</dbReference>
<reference evidence="1 2" key="1">
    <citation type="journal article" date="2011" name="Proc. Natl. Acad. Sci. U.S.A.">
        <title>Evolutionary erosion of yeast sex chromosomes by mating-type switching accidents.</title>
        <authorList>
            <person name="Gordon J.L."/>
            <person name="Armisen D."/>
            <person name="Proux-Wera E."/>
            <person name="Oheigeartaigh S.S."/>
            <person name="Byrne K.P."/>
            <person name="Wolfe K.H."/>
        </authorList>
    </citation>
    <scope>NUCLEOTIDE SEQUENCE [LARGE SCALE GENOMIC DNA]</scope>
    <source>
        <strain evidence="2">ATCC 10662 / CBS 1146 / NBRC 0425 / NCYC 2629 / NRRL Y-866</strain>
    </source>
</reference>
<name>G8ZR92_TORDE</name>
<dbReference type="HOGENOM" id="CLU_977302_0_0_1"/>
<dbReference type="AlphaFoldDB" id="G8ZR92"/>
<dbReference type="Pfam" id="PF10434">
    <property type="entry name" value="MAM1"/>
    <property type="match status" value="1"/>
</dbReference>
<dbReference type="STRING" id="1076872.G8ZR92"/>
<dbReference type="OrthoDB" id="4060812at2759"/>
<keyword evidence="2" id="KW-1185">Reference proteome</keyword>
<proteinExistence type="predicted"/>
<gene>
    <name evidence="1" type="primary">TDEL0C01450</name>
    <name evidence="1" type="ORF">TDEL_0C01450</name>
</gene>
<accession>G8ZR92</accession>
<dbReference type="RefSeq" id="XP_003680245.1">
    <property type="nucleotide sequence ID" value="XM_003680197.1"/>
</dbReference>
<protein>
    <submittedName>
        <fullName evidence="1">Uncharacterized protein</fullName>
    </submittedName>
</protein>
<evidence type="ECO:0000313" key="1">
    <source>
        <dbReference type="EMBL" id="CCE91034.1"/>
    </source>
</evidence>
<dbReference type="InParanoid" id="G8ZR92"/>
<dbReference type="InterPro" id="IPR018847">
    <property type="entry name" value="Monopolin_cplx_su_Mam1"/>
</dbReference>
<evidence type="ECO:0000313" key="2">
    <source>
        <dbReference type="Proteomes" id="UP000005627"/>
    </source>
</evidence>
<dbReference type="GeneID" id="11500369"/>
<sequence length="271" mass="30716">MRPKNETRRLRSGSLVIKDANAISNAHSDRKRKVPSSFDGYGKENNILDDIAVEAPSEAELTVILESNFEAQLNPRNLTVLQKEILNNESNNISCGHSLCSGDHRHQVQLRLWLFIRDGIIADGHSNFRSLCYYDQVYKRVDPNWIMHIEPISSEKIPQGYEDFPIQQLSIPTIEINHITQEPRIQDLQVDIGDVLENEHTRIPSSLLAKRNLKSIFDQTPIKAEKILSQGSTSSSEDLREELIAPNEKRCTIFKRLGIMGGLDIPRLPGS</sequence>
<dbReference type="eggNOG" id="ENOG502S889">
    <property type="taxonomic scope" value="Eukaryota"/>
</dbReference>
<dbReference type="KEGG" id="tdl:TDEL_0C01450"/>
<organism evidence="1 2">
    <name type="scientific">Torulaspora delbrueckii</name>
    <name type="common">Yeast</name>
    <name type="synonym">Candida colliculosa</name>
    <dbReference type="NCBI Taxonomy" id="4950"/>
    <lineage>
        <taxon>Eukaryota</taxon>
        <taxon>Fungi</taxon>
        <taxon>Dikarya</taxon>
        <taxon>Ascomycota</taxon>
        <taxon>Saccharomycotina</taxon>
        <taxon>Saccharomycetes</taxon>
        <taxon>Saccharomycetales</taxon>
        <taxon>Saccharomycetaceae</taxon>
        <taxon>Torulaspora</taxon>
    </lineage>
</organism>
<dbReference type="Proteomes" id="UP000005627">
    <property type="component" value="Chromosome 3"/>
</dbReference>
<dbReference type="EMBL" id="HE616744">
    <property type="protein sequence ID" value="CCE91034.1"/>
    <property type="molecule type" value="Genomic_DNA"/>
</dbReference>